<evidence type="ECO:0000313" key="2">
    <source>
        <dbReference type="EMBL" id="KAG5456522.1"/>
    </source>
</evidence>
<organism evidence="2 3">
    <name type="scientific">Olpidium bornovanus</name>
    <dbReference type="NCBI Taxonomy" id="278681"/>
    <lineage>
        <taxon>Eukaryota</taxon>
        <taxon>Fungi</taxon>
        <taxon>Fungi incertae sedis</taxon>
        <taxon>Olpidiomycota</taxon>
        <taxon>Olpidiomycotina</taxon>
        <taxon>Olpidiomycetes</taxon>
        <taxon>Olpidiales</taxon>
        <taxon>Olpidiaceae</taxon>
        <taxon>Olpidium</taxon>
    </lineage>
</organism>
<comment type="caution">
    <text evidence="2">The sequence shown here is derived from an EMBL/GenBank/DDBJ whole genome shotgun (WGS) entry which is preliminary data.</text>
</comment>
<name>A0A8H7ZNR2_9FUNG</name>
<gene>
    <name evidence="2" type="ORF">BJ554DRAFT_3718</name>
</gene>
<feature type="compositionally biased region" description="Low complexity" evidence="1">
    <location>
        <begin position="26"/>
        <end position="64"/>
    </location>
</feature>
<dbReference type="AlphaFoldDB" id="A0A8H7ZNR2"/>
<evidence type="ECO:0000256" key="1">
    <source>
        <dbReference type="SAM" id="MobiDB-lite"/>
    </source>
</evidence>
<feature type="non-terminal residue" evidence="2">
    <location>
        <position position="270"/>
    </location>
</feature>
<accession>A0A8H7ZNR2</accession>
<dbReference type="EMBL" id="JAEFCI010011603">
    <property type="protein sequence ID" value="KAG5456522.1"/>
    <property type="molecule type" value="Genomic_DNA"/>
</dbReference>
<feature type="region of interest" description="Disordered" evidence="1">
    <location>
        <begin position="26"/>
        <end position="70"/>
    </location>
</feature>
<keyword evidence="3" id="KW-1185">Reference proteome</keyword>
<proteinExistence type="predicted"/>
<reference evidence="2 3" key="1">
    <citation type="journal article" name="Sci. Rep.">
        <title>Genome-scale phylogenetic analyses confirm Olpidium as the closest living zoosporic fungus to the non-flagellated, terrestrial fungi.</title>
        <authorList>
            <person name="Chang Y."/>
            <person name="Rochon D."/>
            <person name="Sekimoto S."/>
            <person name="Wang Y."/>
            <person name="Chovatia M."/>
            <person name="Sandor L."/>
            <person name="Salamov A."/>
            <person name="Grigoriev I.V."/>
            <person name="Stajich J.E."/>
            <person name="Spatafora J.W."/>
        </authorList>
    </citation>
    <scope>NUCLEOTIDE SEQUENCE [LARGE SCALE GENOMIC DNA]</scope>
    <source>
        <strain evidence="2">S191</strain>
    </source>
</reference>
<dbReference type="Proteomes" id="UP000673691">
    <property type="component" value="Unassembled WGS sequence"/>
</dbReference>
<sequence length="270" mass="28333">MGAESSRQRSSVPHLVVVLPAEPSPAVAEREAAAASPSAAETLDAAAETATESAAAAAPARSTTKNAPFDDCGAGINDTKGGLVFSVVVCESRCKGGSVGLVGVCAVLRQGERDQKRTTKMRNALSQINVPFCRGCIPTRVHTPSPGTFVISAVPAAPFPLATKISGVAGLACEVHCGRVRVDPIGDAAKLVALGERSVRHIPELWWQQVLVGTPTPSNVVDDCLQVETRLDVALLTVYGRVYHCYPLSSCFLLLFRLLGPSVFLVQTEC</sequence>
<evidence type="ECO:0000313" key="3">
    <source>
        <dbReference type="Proteomes" id="UP000673691"/>
    </source>
</evidence>
<protein>
    <submittedName>
        <fullName evidence="2">Uncharacterized protein</fullName>
    </submittedName>
</protein>